<reference evidence="1" key="1">
    <citation type="submission" date="2019-08" db="EMBL/GenBank/DDBJ databases">
        <title>The genome of the North American firefly Photinus pyralis.</title>
        <authorList>
            <consortium name="Photinus pyralis genome working group"/>
            <person name="Fallon T.R."/>
            <person name="Sander Lower S.E."/>
            <person name="Weng J.-K."/>
        </authorList>
    </citation>
    <scope>NUCLEOTIDE SEQUENCE</scope>
    <source>
        <strain evidence="1">TRF0915ILg1</strain>
        <tissue evidence="1">Whole body</tissue>
    </source>
</reference>
<name>A0A8K0CE51_IGNLU</name>
<gene>
    <name evidence="1" type="ORF">ILUMI_20504</name>
</gene>
<organism evidence="1 2">
    <name type="scientific">Ignelater luminosus</name>
    <name type="common">Cucubano</name>
    <name type="synonym">Pyrophorus luminosus</name>
    <dbReference type="NCBI Taxonomy" id="2038154"/>
    <lineage>
        <taxon>Eukaryota</taxon>
        <taxon>Metazoa</taxon>
        <taxon>Ecdysozoa</taxon>
        <taxon>Arthropoda</taxon>
        <taxon>Hexapoda</taxon>
        <taxon>Insecta</taxon>
        <taxon>Pterygota</taxon>
        <taxon>Neoptera</taxon>
        <taxon>Endopterygota</taxon>
        <taxon>Coleoptera</taxon>
        <taxon>Polyphaga</taxon>
        <taxon>Elateriformia</taxon>
        <taxon>Elateroidea</taxon>
        <taxon>Elateridae</taxon>
        <taxon>Agrypninae</taxon>
        <taxon>Pyrophorini</taxon>
        <taxon>Ignelater</taxon>
    </lineage>
</organism>
<dbReference type="AlphaFoldDB" id="A0A8K0CE51"/>
<keyword evidence="2" id="KW-1185">Reference proteome</keyword>
<accession>A0A8K0CE51</accession>
<proteinExistence type="predicted"/>
<sequence>MLTYKKDCFALKQKPVPLKTFRAQITRGLGQTSKAKRGRRSLQNEYNAQEIRIPIVPKPDSRGCYWIISDSHCTGDKRWVPYATPESKRQSKKWHHVHSPTKPIQFKVAEPARKLKATVFWDQQRIPNHSPTGNTSLKALVNAVIIPPVVDELTDEEDANVNLLQGENTAQDVAGCHCIPTPRRDHPTTARHGDFWLLGFPPGPLRPSLANLAIPDSSGMSILMPSLVRTPGQRGARAKKYYNDGRDGYGADQTIAMWNEALQHCDAEFWNHCENHTENIIKDWHEPEKILKVTVNQIIINITNDNSDPDCNKSDSD</sequence>
<evidence type="ECO:0000313" key="2">
    <source>
        <dbReference type="Proteomes" id="UP000801492"/>
    </source>
</evidence>
<dbReference type="Proteomes" id="UP000801492">
    <property type="component" value="Unassembled WGS sequence"/>
</dbReference>
<dbReference type="EMBL" id="VTPC01089823">
    <property type="protein sequence ID" value="KAF2885653.1"/>
    <property type="molecule type" value="Genomic_DNA"/>
</dbReference>
<protein>
    <submittedName>
        <fullName evidence="1">Uncharacterized protein</fullName>
    </submittedName>
</protein>
<comment type="caution">
    <text evidence="1">The sequence shown here is derived from an EMBL/GenBank/DDBJ whole genome shotgun (WGS) entry which is preliminary data.</text>
</comment>
<dbReference type="OrthoDB" id="6819552at2759"/>
<evidence type="ECO:0000313" key="1">
    <source>
        <dbReference type="EMBL" id="KAF2885653.1"/>
    </source>
</evidence>